<protein>
    <submittedName>
        <fullName evidence="2">DUF4097 family beta strand repeat protein</fullName>
    </submittedName>
</protein>
<dbReference type="KEGG" id="nmes:H9L09_07795"/>
<dbReference type="InterPro" id="IPR025164">
    <property type="entry name" value="Toastrack_DUF4097"/>
</dbReference>
<reference evidence="2 3" key="1">
    <citation type="submission" date="2020-08" db="EMBL/GenBank/DDBJ databases">
        <title>Genome sequence of Nocardioides mesophilus KACC 16243T.</title>
        <authorList>
            <person name="Hyun D.-W."/>
            <person name="Bae J.-W."/>
        </authorList>
    </citation>
    <scope>NUCLEOTIDE SEQUENCE [LARGE SCALE GENOMIC DNA]</scope>
    <source>
        <strain evidence="2 3">KACC 16243</strain>
    </source>
</reference>
<evidence type="ECO:0000313" key="3">
    <source>
        <dbReference type="Proteomes" id="UP000515947"/>
    </source>
</evidence>
<sequence>MHTDDVAQTVVDVNGQGAEEVEVRQDGDLISITAPPRRSGFFGRGEELDVHVSMPHDSRLQTKVGSADVTVLGRVGESAVRAGSGDVEIEQIAGEALVETGSGDVTLGRVSGDLRLKSGSGEVRVDEIGGSGSLSTGSGDIRVGAAHGAVQLKSGSADLQVGEAHQDIALSTASGDVQVDRIHRGELRANAVSGDILIGVPGGVPVWTDVSSLTGRVHSTLQGAGRPEEGQDYIELRAKTVSGNVSLEQV</sequence>
<feature type="domain" description="DUF4097" evidence="1">
    <location>
        <begin position="9"/>
        <end position="180"/>
    </location>
</feature>
<keyword evidence="3" id="KW-1185">Reference proteome</keyword>
<dbReference type="EMBL" id="CP060713">
    <property type="protein sequence ID" value="QNN54234.1"/>
    <property type="molecule type" value="Genomic_DNA"/>
</dbReference>
<evidence type="ECO:0000313" key="2">
    <source>
        <dbReference type="EMBL" id="QNN54234.1"/>
    </source>
</evidence>
<dbReference type="PANTHER" id="PTHR34094">
    <property type="match status" value="1"/>
</dbReference>
<dbReference type="AlphaFoldDB" id="A0A7G9RF59"/>
<accession>A0A7G9RF59</accession>
<dbReference type="Pfam" id="PF13349">
    <property type="entry name" value="DUF4097"/>
    <property type="match status" value="1"/>
</dbReference>
<evidence type="ECO:0000259" key="1">
    <source>
        <dbReference type="Pfam" id="PF13349"/>
    </source>
</evidence>
<dbReference type="RefSeq" id="WP_187580074.1">
    <property type="nucleotide sequence ID" value="NZ_CP060713.1"/>
</dbReference>
<name>A0A7G9RF59_9ACTN</name>
<proteinExistence type="predicted"/>
<dbReference type="PANTHER" id="PTHR34094:SF1">
    <property type="entry name" value="PROTEIN FAM185A"/>
    <property type="match status" value="1"/>
</dbReference>
<organism evidence="2 3">
    <name type="scientific">Nocardioides mesophilus</name>
    <dbReference type="NCBI Taxonomy" id="433659"/>
    <lineage>
        <taxon>Bacteria</taxon>
        <taxon>Bacillati</taxon>
        <taxon>Actinomycetota</taxon>
        <taxon>Actinomycetes</taxon>
        <taxon>Propionibacteriales</taxon>
        <taxon>Nocardioidaceae</taxon>
        <taxon>Nocardioides</taxon>
    </lineage>
</organism>
<dbReference type="Proteomes" id="UP000515947">
    <property type="component" value="Chromosome"/>
</dbReference>
<gene>
    <name evidence="2" type="ORF">H9L09_07795</name>
</gene>